<feature type="compositionally biased region" description="Polar residues" evidence="2">
    <location>
        <begin position="1044"/>
        <end position="1070"/>
    </location>
</feature>
<gene>
    <name evidence="3" type="ORF">HOLleu_29934</name>
</gene>
<accession>A0A9Q1BJY3</accession>
<dbReference type="EMBL" id="JAIZAY010000015">
    <property type="protein sequence ID" value="KAJ8027860.1"/>
    <property type="molecule type" value="Genomic_DNA"/>
</dbReference>
<dbReference type="PANTHER" id="PTHR28660">
    <property type="entry name" value="COILED-COIL DOMAIN-CONTAINING PROTEIN 73"/>
    <property type="match status" value="1"/>
</dbReference>
<evidence type="ECO:0000313" key="4">
    <source>
        <dbReference type="Proteomes" id="UP001152320"/>
    </source>
</evidence>
<feature type="coiled-coil region" evidence="1">
    <location>
        <begin position="77"/>
        <end position="132"/>
    </location>
</feature>
<feature type="region of interest" description="Disordered" evidence="2">
    <location>
        <begin position="1042"/>
        <end position="1073"/>
    </location>
</feature>
<proteinExistence type="predicted"/>
<evidence type="ECO:0000256" key="2">
    <source>
        <dbReference type="SAM" id="MobiDB-lite"/>
    </source>
</evidence>
<dbReference type="Pfam" id="PF15818">
    <property type="entry name" value="CCDC73"/>
    <property type="match status" value="1"/>
</dbReference>
<reference evidence="3" key="1">
    <citation type="submission" date="2021-10" db="EMBL/GenBank/DDBJ databases">
        <title>Tropical sea cucumber genome reveals ecological adaptation and Cuvierian tubules defense mechanism.</title>
        <authorList>
            <person name="Chen T."/>
        </authorList>
    </citation>
    <scope>NUCLEOTIDE SEQUENCE</scope>
    <source>
        <strain evidence="3">Nanhai2018</strain>
        <tissue evidence="3">Muscle</tissue>
    </source>
</reference>
<dbReference type="PANTHER" id="PTHR28660:SF1">
    <property type="entry name" value="COILED-COIL DOMAIN-CONTAINING PROTEIN 73"/>
    <property type="match status" value="1"/>
</dbReference>
<evidence type="ECO:0000313" key="3">
    <source>
        <dbReference type="EMBL" id="KAJ8027860.1"/>
    </source>
</evidence>
<dbReference type="InterPro" id="IPR031650">
    <property type="entry name" value="CCDC73"/>
</dbReference>
<sequence>MANTTKSETVSFQSSQFSSCEDLRHLLTQLCEEVCFLRMTKKESEERVRHLVADQHKHERQLEEEILKNSALNEKHVQELADLDRSYQDEIQHLKREKNKLVWENESWERNVKSVKDEVRTLQLEKYNLERMIREQSHCLKTHVTASSSHLKQATEIETNFKEVKQLVERCNTQTTNLSKEVKEAVVLNKRLSFINSHHNCEKRALETKLEGKEKIISELEIKSKMSGAGVNDVKDADSKSLQQTQEFAIIREQLRQTKSNEEILQKQLDQSRERNKEIIAQYEEAQKLVEQFMTGNERHKNKVSDLETENKKIREDVESLHGAMKEKDKRETDLQQEIKKLKASISAQENDFRSEISGLKEETEYLLKTSGILREKNVALEKRHADVLAQMTKLQEDFDKRQTSTADVSTLTEEKCLEEGTASADNCKNNQLIVHENRPSFCVKNEAVLAIGEQVLCKPSQQTSVEDCIISANSSISTMNVTNMTNHPEEEFNKKIGAFEKIPPKSNDGNEEIYRKTTQHNVTKADSFSLFNIHSSDGKPKLQNLRDGLSSSKASIGSVLLVHTTENIASKYEKTKMDTCDASFENIPSERFATELVNSDNVTTSGTEISHTNNTGNTSEIAYVMEEQTCENNSTAPCALHQNEDEAVATGLSSANVIQEISSHINVAEMEGNNETSETNDNDISDRVGISKMASHPTDSNQDTGVIKKNDRQNILRSSTALDHTNVALMTHGEVVTTASEDVNSSQVGQTKVDKSTISLKEPIACDDKTSSFEGVKDQKQTAFEPAVKQNFRDPDIASDGGNVCCRANECSTSVVAKIPVSNYTTNNRKNTGEGCSFESTKLSQCCRASNLLVDTTTWESVTVSTSQMVTASEGTNCNNINQIVSFRRNANESLGCPAFPLDVQMNESRNRQPDSFVEESTPPKRRCVEYETSNADEINSMSIGPDDRNRDNPTLEKLLKPINITNQQLIENTPSLTVVTQITNARDDLLSTEILTSQENVKGAQKYEKLSQRIRIITPEKPSASFVCMDPEVPHDRLLTQYPGSSDETNTSTIKPTVTTPMKPQYTTEKSREVSPFGILSIARPVPQSQVLNSDSMSPGSGVVNLQNLEMEPNVERRPEVKEARDLCGMSRSAGSHPVQPASTFPVKSKEICAVSWSSYKGKGGLIPPTKVSLQSLTGSEVPPHGVNKEMLRHSKFKVKLHDVLKDFPGKAGPAFQFSQEKGRIVDDKGSNVVGESVDYQPLPLGHTFPASGYGEMGSAPGCDEECDIYADNPSVLPMGPDIEENWRSFQREDERDTLEKRNALSQDPQINLFSDVESEEDDISSTLTKEIERAQSILNRNRLKRTRRCKKMTDG</sequence>
<dbReference type="OrthoDB" id="6145717at2759"/>
<dbReference type="Proteomes" id="UP001152320">
    <property type="component" value="Chromosome 15"/>
</dbReference>
<keyword evidence="4" id="KW-1185">Reference proteome</keyword>
<comment type="caution">
    <text evidence="3">The sequence shown here is derived from an EMBL/GenBank/DDBJ whole genome shotgun (WGS) entry which is preliminary data.</text>
</comment>
<feature type="coiled-coil region" evidence="1">
    <location>
        <begin position="255"/>
        <end position="352"/>
    </location>
</feature>
<evidence type="ECO:0000256" key="1">
    <source>
        <dbReference type="SAM" id="Coils"/>
    </source>
</evidence>
<protein>
    <submittedName>
        <fullName evidence="3">Coiled-coil domain-containing protein 73</fullName>
    </submittedName>
</protein>
<organism evidence="3 4">
    <name type="scientific">Holothuria leucospilota</name>
    <name type="common">Black long sea cucumber</name>
    <name type="synonym">Mertensiothuria leucospilota</name>
    <dbReference type="NCBI Taxonomy" id="206669"/>
    <lineage>
        <taxon>Eukaryota</taxon>
        <taxon>Metazoa</taxon>
        <taxon>Echinodermata</taxon>
        <taxon>Eleutherozoa</taxon>
        <taxon>Echinozoa</taxon>
        <taxon>Holothuroidea</taxon>
        <taxon>Aspidochirotacea</taxon>
        <taxon>Aspidochirotida</taxon>
        <taxon>Holothuriidae</taxon>
        <taxon>Holothuria</taxon>
    </lineage>
</organism>
<keyword evidence="1" id="KW-0175">Coiled coil</keyword>
<name>A0A9Q1BJY3_HOLLE</name>